<keyword evidence="3" id="KW-1185">Reference proteome</keyword>
<dbReference type="PANTHER" id="PTHR14974:SF3">
    <property type="entry name" value="SIMILAR TO RIKEN CDNA 1700025G04 GENE"/>
    <property type="match status" value="1"/>
</dbReference>
<name>A0A9P0B2Y8_BRAAE</name>
<feature type="region of interest" description="Disordered" evidence="1">
    <location>
        <begin position="125"/>
        <end position="176"/>
    </location>
</feature>
<organism evidence="2 3">
    <name type="scientific">Brassicogethes aeneus</name>
    <name type="common">Rape pollen beetle</name>
    <name type="synonym">Meligethes aeneus</name>
    <dbReference type="NCBI Taxonomy" id="1431903"/>
    <lineage>
        <taxon>Eukaryota</taxon>
        <taxon>Metazoa</taxon>
        <taxon>Ecdysozoa</taxon>
        <taxon>Arthropoda</taxon>
        <taxon>Hexapoda</taxon>
        <taxon>Insecta</taxon>
        <taxon>Pterygota</taxon>
        <taxon>Neoptera</taxon>
        <taxon>Endopterygota</taxon>
        <taxon>Coleoptera</taxon>
        <taxon>Polyphaga</taxon>
        <taxon>Cucujiformia</taxon>
        <taxon>Nitidulidae</taxon>
        <taxon>Meligethinae</taxon>
        <taxon>Brassicogethes</taxon>
    </lineage>
</organism>
<protein>
    <submittedName>
        <fullName evidence="2">Uncharacterized protein</fullName>
    </submittedName>
</protein>
<accession>A0A9P0B2Y8</accession>
<sequence>METILLKEWEQTLNTLKVMYNHLFCLNLTALIMHKKTEAEEEEGTENDVESAENLEDSDQKRGIKIKQLGGPLLAQTQISTSQQDFFKMLENRIENGPDYNSESESEQAAEAVRLNSLLKDWETASAGSRSLPATPKRRPKPPPGGRNDAVRSAEAAREAAADRQHQQPPLSHDRNYVSQISPNLIHQSYGVTQMYKPIPYNNPNYIAPGTSHQMAAYPSAMQYSAISPMYTSQPTYPTSQVRQYSGYNQHGSPIKAYVNVNSSPKHISFDQPAAYSPSHKFYGPPVQVPIAPKVPFSNGDLIQSQMYQQHQMQQYHQYKMAREQVMAQHQPYPGPAPPANYRVVRNYQSSVTIPIVKTPQQEMNSHSRKQYELT</sequence>
<evidence type="ECO:0000313" key="2">
    <source>
        <dbReference type="EMBL" id="CAH0552928.1"/>
    </source>
</evidence>
<proteinExistence type="predicted"/>
<dbReference type="OrthoDB" id="5919401at2759"/>
<feature type="region of interest" description="Disordered" evidence="1">
    <location>
        <begin position="39"/>
        <end position="59"/>
    </location>
</feature>
<dbReference type="Proteomes" id="UP001154078">
    <property type="component" value="Chromosome 3"/>
</dbReference>
<feature type="compositionally biased region" description="Basic and acidic residues" evidence="1">
    <location>
        <begin position="149"/>
        <end position="176"/>
    </location>
</feature>
<feature type="compositionally biased region" description="Acidic residues" evidence="1">
    <location>
        <begin position="39"/>
        <end position="57"/>
    </location>
</feature>
<dbReference type="AlphaFoldDB" id="A0A9P0B2Y8"/>
<dbReference type="InterPro" id="IPR027967">
    <property type="entry name" value="DUF4612"/>
</dbReference>
<dbReference type="Pfam" id="PF15389">
    <property type="entry name" value="DUF4612"/>
    <property type="match status" value="1"/>
</dbReference>
<dbReference type="EMBL" id="OV121134">
    <property type="protein sequence ID" value="CAH0552928.1"/>
    <property type="molecule type" value="Genomic_DNA"/>
</dbReference>
<evidence type="ECO:0000256" key="1">
    <source>
        <dbReference type="SAM" id="MobiDB-lite"/>
    </source>
</evidence>
<reference evidence="2" key="1">
    <citation type="submission" date="2021-12" db="EMBL/GenBank/DDBJ databases">
        <authorList>
            <person name="King R."/>
        </authorList>
    </citation>
    <scope>NUCLEOTIDE SEQUENCE</scope>
</reference>
<dbReference type="PANTHER" id="PTHR14974">
    <property type="entry name" value="SIMILAR TO RIKEN CDNA 1700025G04 GENE"/>
    <property type="match status" value="1"/>
</dbReference>
<evidence type="ECO:0000313" key="3">
    <source>
        <dbReference type="Proteomes" id="UP001154078"/>
    </source>
</evidence>
<gene>
    <name evidence="2" type="ORF">MELIAE_LOCUS5053</name>
</gene>